<dbReference type="AlphaFoldDB" id="A0A8H5EA60"/>
<sequence>MNPHQTSNDTSIRALEPPSPKWEKCPSKDKKAIELYNVLVQQWNAWAKEDPAEDEENWSALVSRLKTESRHRTGAFSTTVANKAKGNGGGRATTVEDRQGKPTLNQLQQWYPRSDIMGNPRYNEDGPSFPPINAEDLIPIRGTVLQGNNQEQESNVHLENNTPQQSNTAQNSNSPSSGEDGPESFTAEELSQLFPDHHVAELLNQE</sequence>
<comment type="caution">
    <text evidence="2">The sequence shown here is derived from an EMBL/GenBank/DDBJ whole genome shotgun (WGS) entry which is preliminary data.</text>
</comment>
<feature type="compositionally biased region" description="Polar residues" evidence="1">
    <location>
        <begin position="148"/>
        <end position="177"/>
    </location>
</feature>
<keyword evidence="3" id="KW-1185">Reference proteome</keyword>
<feature type="compositionally biased region" description="Polar residues" evidence="1">
    <location>
        <begin position="102"/>
        <end position="111"/>
    </location>
</feature>
<evidence type="ECO:0000313" key="3">
    <source>
        <dbReference type="Proteomes" id="UP000573603"/>
    </source>
</evidence>
<reference evidence="2 3" key="1">
    <citation type="journal article" date="2020" name="BMC Genomics">
        <title>Correction to: Identification and distribution of gene clusters required for synthesis of sphingolipid metabolism inhibitors in diverse species of the filamentous fungus Fusarium.</title>
        <authorList>
            <person name="Kim H.S."/>
            <person name="Lohmar J.M."/>
            <person name="Busman M."/>
            <person name="Brown D.W."/>
            <person name="Naumann T.A."/>
            <person name="Divon H.H."/>
            <person name="Lysoe E."/>
            <person name="Uhlig S."/>
            <person name="Proctor R.H."/>
        </authorList>
    </citation>
    <scope>NUCLEOTIDE SEQUENCE [LARGE SCALE GENOMIC DNA]</scope>
    <source>
        <strain evidence="2 3">NRRL 25214</strain>
    </source>
</reference>
<accession>A0A8H5EA60</accession>
<feature type="compositionally biased region" description="Polar residues" evidence="1">
    <location>
        <begin position="1"/>
        <end position="11"/>
    </location>
</feature>
<dbReference type="Proteomes" id="UP000573603">
    <property type="component" value="Unassembled WGS sequence"/>
</dbReference>
<feature type="region of interest" description="Disordered" evidence="1">
    <location>
        <begin position="80"/>
        <end position="135"/>
    </location>
</feature>
<proteinExistence type="predicted"/>
<gene>
    <name evidence="2" type="ORF">FANTH_2578</name>
</gene>
<name>A0A8H5EA60_9HYPO</name>
<dbReference type="EMBL" id="JABEVY010000056">
    <property type="protein sequence ID" value="KAF5252442.1"/>
    <property type="molecule type" value="Genomic_DNA"/>
</dbReference>
<feature type="region of interest" description="Disordered" evidence="1">
    <location>
        <begin position="1"/>
        <end position="26"/>
    </location>
</feature>
<feature type="region of interest" description="Disordered" evidence="1">
    <location>
        <begin position="148"/>
        <end position="186"/>
    </location>
</feature>
<evidence type="ECO:0000256" key="1">
    <source>
        <dbReference type="SAM" id="MobiDB-lite"/>
    </source>
</evidence>
<organism evidence="2 3">
    <name type="scientific">Fusarium anthophilum</name>
    <dbReference type="NCBI Taxonomy" id="48485"/>
    <lineage>
        <taxon>Eukaryota</taxon>
        <taxon>Fungi</taxon>
        <taxon>Dikarya</taxon>
        <taxon>Ascomycota</taxon>
        <taxon>Pezizomycotina</taxon>
        <taxon>Sordariomycetes</taxon>
        <taxon>Hypocreomycetidae</taxon>
        <taxon>Hypocreales</taxon>
        <taxon>Nectriaceae</taxon>
        <taxon>Fusarium</taxon>
        <taxon>Fusarium fujikuroi species complex</taxon>
    </lineage>
</organism>
<protein>
    <submittedName>
        <fullName evidence="2">Uncharacterized protein</fullName>
    </submittedName>
</protein>
<evidence type="ECO:0000313" key="2">
    <source>
        <dbReference type="EMBL" id="KAF5252442.1"/>
    </source>
</evidence>